<dbReference type="SUPFAM" id="SSF53335">
    <property type="entry name" value="S-adenosyl-L-methionine-dependent methyltransferases"/>
    <property type="match status" value="1"/>
</dbReference>
<evidence type="ECO:0000259" key="4">
    <source>
        <dbReference type="Pfam" id="PF00891"/>
    </source>
</evidence>
<dbReference type="InterPro" id="IPR036388">
    <property type="entry name" value="WH-like_DNA-bd_sf"/>
</dbReference>
<dbReference type="EMBL" id="KE720645">
    <property type="protein sequence ID" value="ERF77225.1"/>
    <property type="molecule type" value="Genomic_DNA"/>
</dbReference>
<evidence type="ECO:0000256" key="3">
    <source>
        <dbReference type="ARBA" id="ARBA00022691"/>
    </source>
</evidence>
<sequence length="436" mass="49855">MAREANTATMLTLAGEIFGQTYQLEKFMKEKSIKEPSLAVGAYTELWSSHTTEIATAQTSILDLTQKLTKLLYGPHGFLHEYVSSNWEYGALYTVLEFDILEKIPLDGEVHVSELAMLSGLPENKLLRILRLVACEQILEETSEQVFRHTVISEELVRNKKMKAWVGFQLFETRVASAHLADSLKHRNDFQTGSSAFKHAWGASMYDWHKAHPEKFARFNLAMQGVTQSLDPGNGLFCDWFNSNKRNKHRNLVVYIGARDGHVYQYLAEQYPDISVEVQDNSEQLLTQGQKSLPPDLQPRITYTKREIFTPQPAPSSPDNQTLAFILRNVLWNLSDSDAITLLRTFIPVLEASPETVILVNDMLSPARGEFDAQTEKAYRRRDITVMTMHNAKQRTEGDWRQLFEAVSPHFVVRGWTAFTSHAYRGLWEIKWVLAN</sequence>
<dbReference type="Gene3D" id="1.10.10.10">
    <property type="entry name" value="Winged helix-like DNA-binding domain superfamily/Winged helix DNA-binding domain"/>
    <property type="match status" value="1"/>
</dbReference>
<keyword evidence="6" id="KW-1185">Reference proteome</keyword>
<dbReference type="SUPFAM" id="SSF46785">
    <property type="entry name" value="Winged helix' DNA-binding domain"/>
    <property type="match status" value="1"/>
</dbReference>
<dbReference type="GO" id="GO:0008171">
    <property type="term" value="F:O-methyltransferase activity"/>
    <property type="evidence" value="ECO:0007669"/>
    <property type="project" value="InterPro"/>
</dbReference>
<dbReference type="PANTHER" id="PTHR43712:SF12">
    <property type="entry name" value="STERIGMATOCYSTIN 8-O-METHYLTRANSFERASE"/>
    <property type="match status" value="1"/>
</dbReference>
<dbReference type="Pfam" id="PF00891">
    <property type="entry name" value="Methyltransf_2"/>
    <property type="match status" value="1"/>
</dbReference>
<organism evidence="5 6">
    <name type="scientific">Endocarpon pusillum (strain Z07020 / HMAS-L-300199)</name>
    <name type="common">Lichen-forming fungus</name>
    <dbReference type="NCBI Taxonomy" id="1263415"/>
    <lineage>
        <taxon>Eukaryota</taxon>
        <taxon>Fungi</taxon>
        <taxon>Dikarya</taxon>
        <taxon>Ascomycota</taxon>
        <taxon>Pezizomycotina</taxon>
        <taxon>Eurotiomycetes</taxon>
        <taxon>Chaetothyriomycetidae</taxon>
        <taxon>Verrucariales</taxon>
        <taxon>Verrucariaceae</taxon>
        <taxon>Endocarpon</taxon>
    </lineage>
</organism>
<evidence type="ECO:0000256" key="1">
    <source>
        <dbReference type="ARBA" id="ARBA00022603"/>
    </source>
</evidence>
<dbReference type="Proteomes" id="UP000019373">
    <property type="component" value="Unassembled WGS sequence"/>
</dbReference>
<protein>
    <recommendedName>
        <fullName evidence="4">O-methyltransferase C-terminal domain-containing protein</fullName>
    </recommendedName>
</protein>
<dbReference type="PROSITE" id="PS51683">
    <property type="entry name" value="SAM_OMT_II"/>
    <property type="match status" value="1"/>
</dbReference>
<dbReference type="eggNOG" id="ENOG502SIFT">
    <property type="taxonomic scope" value="Eukaryota"/>
</dbReference>
<name>U1I1S8_ENDPU</name>
<dbReference type="Gene3D" id="3.40.50.150">
    <property type="entry name" value="Vaccinia Virus protein VP39"/>
    <property type="match status" value="1"/>
</dbReference>
<keyword evidence="3" id="KW-0949">S-adenosyl-L-methionine</keyword>
<dbReference type="HOGENOM" id="CLU_005533_1_3_1"/>
<reference evidence="6" key="1">
    <citation type="journal article" date="2014" name="BMC Genomics">
        <title>Genome characteristics reveal the impact of lichenization on lichen-forming fungus Endocarpon pusillum Hedwig (Verrucariales, Ascomycota).</title>
        <authorList>
            <person name="Wang Y.-Y."/>
            <person name="Liu B."/>
            <person name="Zhang X.-Y."/>
            <person name="Zhou Q.-M."/>
            <person name="Zhang T."/>
            <person name="Li H."/>
            <person name="Yu Y.-F."/>
            <person name="Zhang X.-L."/>
            <person name="Hao X.-Y."/>
            <person name="Wang M."/>
            <person name="Wang L."/>
            <person name="Wei J.-C."/>
        </authorList>
    </citation>
    <scope>NUCLEOTIDE SEQUENCE [LARGE SCALE GENOMIC DNA]</scope>
    <source>
        <strain evidence="6">Z07020 / HMAS-L-300199</strain>
    </source>
</reference>
<dbReference type="OrthoDB" id="1606438at2759"/>
<keyword evidence="1" id="KW-0489">Methyltransferase</keyword>
<dbReference type="PANTHER" id="PTHR43712">
    <property type="entry name" value="PUTATIVE (AFU_ORTHOLOGUE AFUA_4G14580)-RELATED"/>
    <property type="match status" value="1"/>
</dbReference>
<dbReference type="GeneID" id="19240741"/>
<evidence type="ECO:0000313" key="5">
    <source>
        <dbReference type="EMBL" id="ERF77225.1"/>
    </source>
</evidence>
<keyword evidence="2" id="KW-0808">Transferase</keyword>
<dbReference type="InterPro" id="IPR029063">
    <property type="entry name" value="SAM-dependent_MTases_sf"/>
</dbReference>
<dbReference type="OMA" id="SSHVCKG"/>
<dbReference type="GO" id="GO:0032259">
    <property type="term" value="P:methylation"/>
    <property type="evidence" value="ECO:0007669"/>
    <property type="project" value="UniProtKB-KW"/>
</dbReference>
<dbReference type="InterPro" id="IPR036390">
    <property type="entry name" value="WH_DNA-bd_sf"/>
</dbReference>
<dbReference type="AlphaFoldDB" id="U1I1S8"/>
<dbReference type="InterPro" id="IPR016461">
    <property type="entry name" value="COMT-like"/>
</dbReference>
<proteinExistence type="predicted"/>
<dbReference type="InterPro" id="IPR001077">
    <property type="entry name" value="COMT_C"/>
</dbReference>
<accession>U1I1S8</accession>
<evidence type="ECO:0000256" key="2">
    <source>
        <dbReference type="ARBA" id="ARBA00022679"/>
    </source>
</evidence>
<dbReference type="RefSeq" id="XP_007785435.1">
    <property type="nucleotide sequence ID" value="XM_007787245.1"/>
</dbReference>
<feature type="domain" description="O-methyltransferase C-terminal" evidence="4">
    <location>
        <begin position="179"/>
        <end position="405"/>
    </location>
</feature>
<evidence type="ECO:0000313" key="6">
    <source>
        <dbReference type="Proteomes" id="UP000019373"/>
    </source>
</evidence>
<gene>
    <name evidence="5" type="ORF">EPUS_05794</name>
</gene>